<dbReference type="EMBL" id="BGZK01001661">
    <property type="protein sequence ID" value="GBP84153.1"/>
    <property type="molecule type" value="Genomic_DNA"/>
</dbReference>
<protein>
    <submittedName>
        <fullName evidence="1">Uncharacterized protein</fullName>
    </submittedName>
</protein>
<accession>A0A4C1ZAF2</accession>
<evidence type="ECO:0000313" key="1">
    <source>
        <dbReference type="EMBL" id="GBP84153.1"/>
    </source>
</evidence>
<evidence type="ECO:0000313" key="2">
    <source>
        <dbReference type="Proteomes" id="UP000299102"/>
    </source>
</evidence>
<keyword evidence="2" id="KW-1185">Reference proteome</keyword>
<comment type="caution">
    <text evidence="1">The sequence shown here is derived from an EMBL/GenBank/DDBJ whole genome shotgun (WGS) entry which is preliminary data.</text>
</comment>
<gene>
    <name evidence="1" type="ORF">EVAR_63308_1</name>
</gene>
<proteinExistence type="predicted"/>
<name>A0A4C1ZAF2_EUMVA</name>
<dbReference type="Proteomes" id="UP000299102">
    <property type="component" value="Unassembled WGS sequence"/>
</dbReference>
<reference evidence="1 2" key="1">
    <citation type="journal article" date="2019" name="Commun. Biol.">
        <title>The bagworm genome reveals a unique fibroin gene that provides high tensile strength.</title>
        <authorList>
            <person name="Kono N."/>
            <person name="Nakamura H."/>
            <person name="Ohtoshi R."/>
            <person name="Tomita M."/>
            <person name="Numata K."/>
            <person name="Arakawa K."/>
        </authorList>
    </citation>
    <scope>NUCLEOTIDE SEQUENCE [LARGE SCALE GENOMIC DNA]</scope>
</reference>
<sequence length="85" mass="9280">MLWLSPVAYVVVDLVREVPAAQPTQPTLLWERWVRNRITLTMALPPFLMAPTGTLGAAERPAGTAPAPTPPTAYETPQLHLCLCC</sequence>
<dbReference type="AlphaFoldDB" id="A0A4C1ZAF2"/>
<organism evidence="1 2">
    <name type="scientific">Eumeta variegata</name>
    <name type="common">Bagworm moth</name>
    <name type="synonym">Eumeta japonica</name>
    <dbReference type="NCBI Taxonomy" id="151549"/>
    <lineage>
        <taxon>Eukaryota</taxon>
        <taxon>Metazoa</taxon>
        <taxon>Ecdysozoa</taxon>
        <taxon>Arthropoda</taxon>
        <taxon>Hexapoda</taxon>
        <taxon>Insecta</taxon>
        <taxon>Pterygota</taxon>
        <taxon>Neoptera</taxon>
        <taxon>Endopterygota</taxon>
        <taxon>Lepidoptera</taxon>
        <taxon>Glossata</taxon>
        <taxon>Ditrysia</taxon>
        <taxon>Tineoidea</taxon>
        <taxon>Psychidae</taxon>
        <taxon>Oiketicinae</taxon>
        <taxon>Eumeta</taxon>
    </lineage>
</organism>